<accession>A0ABM7NSS0</accession>
<dbReference type="SUPFAM" id="SSF88697">
    <property type="entry name" value="PUA domain-like"/>
    <property type="match status" value="1"/>
</dbReference>
<evidence type="ECO:0000259" key="7">
    <source>
        <dbReference type="Pfam" id="PF14306"/>
    </source>
</evidence>
<dbReference type="Gene3D" id="3.40.50.300">
    <property type="entry name" value="P-loop containing nucleotide triphosphate hydrolases"/>
    <property type="match status" value="1"/>
</dbReference>
<organism evidence="8 9">
    <name type="scientific">Cotonvirus japonicus</name>
    <dbReference type="NCBI Taxonomy" id="2811091"/>
    <lineage>
        <taxon>Viruses</taxon>
        <taxon>Varidnaviria</taxon>
        <taxon>Bamfordvirae</taxon>
        <taxon>Nucleocytoviricota</taxon>
        <taxon>Megaviricetes</taxon>
        <taxon>Imitervirales</taxon>
        <taxon>Mimiviridae</taxon>
        <taxon>Megamimivirinae</taxon>
        <taxon>Cotonvirus</taxon>
        <taxon>Cotonvirus japonicum</taxon>
    </lineage>
</organism>
<dbReference type="EMBL" id="AP024483">
    <property type="protein sequence ID" value="BCS83214.1"/>
    <property type="molecule type" value="Genomic_DNA"/>
</dbReference>
<dbReference type="PANTHER" id="PTHR42700:SF1">
    <property type="entry name" value="SULFATE ADENYLYLTRANSFERASE"/>
    <property type="match status" value="1"/>
</dbReference>
<feature type="domain" description="APS kinase" evidence="5">
    <location>
        <begin position="450"/>
        <end position="602"/>
    </location>
</feature>
<dbReference type="InterPro" id="IPR025980">
    <property type="entry name" value="ATP-Sase_PUA-like_dom"/>
</dbReference>
<dbReference type="CDD" id="cd02027">
    <property type="entry name" value="APSK"/>
    <property type="match status" value="1"/>
</dbReference>
<protein>
    <recommendedName>
        <fullName evidence="1">adenylyl-sulfate kinase</fullName>
        <ecNumber evidence="1">2.7.1.25</ecNumber>
    </recommendedName>
</protein>
<evidence type="ECO:0000256" key="4">
    <source>
        <dbReference type="ARBA" id="ARBA00022840"/>
    </source>
</evidence>
<dbReference type="EC" id="2.7.1.25" evidence="1"/>
<proteinExistence type="predicted"/>
<dbReference type="InterPro" id="IPR059117">
    <property type="entry name" value="APS_kinase_dom"/>
</dbReference>
<dbReference type="InterPro" id="IPR002891">
    <property type="entry name" value="APS"/>
</dbReference>
<keyword evidence="4" id="KW-0067">ATP-binding</keyword>
<keyword evidence="3" id="KW-0547">Nucleotide-binding</keyword>
<dbReference type="PANTHER" id="PTHR42700">
    <property type="entry name" value="SULFATE ADENYLYLTRANSFERASE"/>
    <property type="match status" value="1"/>
</dbReference>
<evidence type="ECO:0000259" key="5">
    <source>
        <dbReference type="Pfam" id="PF01583"/>
    </source>
</evidence>
<feature type="domain" description="ATP-sulfurylase PUA-like" evidence="7">
    <location>
        <begin position="12"/>
        <end position="76"/>
    </location>
</feature>
<evidence type="ECO:0000313" key="8">
    <source>
        <dbReference type="EMBL" id="BCS83214.1"/>
    </source>
</evidence>
<dbReference type="SUPFAM" id="SSF52540">
    <property type="entry name" value="P-loop containing nucleoside triphosphate hydrolases"/>
    <property type="match status" value="1"/>
</dbReference>
<name>A0ABM7NSS0_9VIRU</name>
<evidence type="ECO:0000256" key="1">
    <source>
        <dbReference type="ARBA" id="ARBA00012121"/>
    </source>
</evidence>
<dbReference type="Gene3D" id="3.10.400.10">
    <property type="entry name" value="Sulfate adenylyltransferase"/>
    <property type="match status" value="1"/>
</dbReference>
<dbReference type="Pfam" id="PF14306">
    <property type="entry name" value="PUA_2"/>
    <property type="match status" value="1"/>
</dbReference>
<evidence type="ECO:0000256" key="2">
    <source>
        <dbReference type="ARBA" id="ARBA00022679"/>
    </source>
</evidence>
<dbReference type="Gene3D" id="3.40.50.620">
    <property type="entry name" value="HUPs"/>
    <property type="match status" value="1"/>
</dbReference>
<dbReference type="Pfam" id="PF01583">
    <property type="entry name" value="APS_kinase"/>
    <property type="match status" value="1"/>
</dbReference>
<dbReference type="NCBIfam" id="TIGR00455">
    <property type="entry name" value="apsK"/>
    <property type="match status" value="1"/>
</dbReference>
<reference evidence="8 9" key="1">
    <citation type="submission" date="2021-02" db="EMBL/GenBank/DDBJ databases">
        <title>Cotonvirus japonicus, which uses Golgi apparatus of host cells for its virion factory, phylogenetically links tailed tupanvirus and icosahedral mimivirus.</title>
        <authorList>
            <person name="Takahashi H."/>
            <person name="Fukaya S."/>
            <person name="Song C."/>
            <person name="Murata K."/>
            <person name="Takemura M."/>
        </authorList>
    </citation>
    <scope>NUCLEOTIDE SEQUENCE [LARGE SCALE GENOMIC DNA]</scope>
</reference>
<dbReference type="InterPro" id="IPR027417">
    <property type="entry name" value="P-loop_NTPase"/>
</dbReference>
<dbReference type="InterPro" id="IPR050512">
    <property type="entry name" value="Sulf_AdTrans/APS_kinase"/>
</dbReference>
<dbReference type="Pfam" id="PF01747">
    <property type="entry name" value="ATP-sulfurylase"/>
    <property type="match status" value="1"/>
</dbReference>
<dbReference type="InterPro" id="IPR014729">
    <property type="entry name" value="Rossmann-like_a/b/a_fold"/>
</dbReference>
<sequence>MDTVINSKLEDICNDYPSLILNDRQLYDYEMIHNNGFNPLTGFMKYDEYISCINNMRLPNGNLWPIPIVLHVSEKWLLENILNKEINNVPENIMEFDNYDKYLSSSYTILKHETGLPLAIMKNESIYKMDLFTEAKNVYNAITDNIIDTNHPYVNILNNYQNQGLIYCLGGQLILSKDVPHYDFVEYRNTPKQVKNKFSSEPGVNIVAFQTRNPLHKSHYMLTKFALEEATRKNGLPSKLLLHPVVGVTQSVDVDYHTRVKCYKQLVKKYEENGAILSLLPLSMRMAGPKEAVWHAIIRKNYGATHFVVGRDHAGPSYDRNNGKKFYGPYDAQNLLMKYADEIGINVITSQMIVFSIEKFQAHKIYSEKYNKPIYNITENDVKNLDFMCELQESDGMFKSIDKINPENEYFFEISGTQQRKLLRENKSIPNWFSYPEIIELLRQEFSKDKGIVFYFIGLSGSGKTTIANTFLSILKENTFKTITYLDGDIIRLNLSKGLGFSQEDRSTNVRRIGYVASEIAKHGGICVVANIAPYVNDRIFNKNLIESTGGRYVEIFVDTDISVCEKRDVKGLYKLARENKIKLTGVNDPFERPINSTIHINGADDISTICENLIKFIHDNHFF</sequence>
<feature type="domain" description="Sulphate adenylyltransferase catalytic" evidence="6">
    <location>
        <begin position="186"/>
        <end position="444"/>
    </location>
</feature>
<dbReference type="Proteomes" id="UP001321479">
    <property type="component" value="Segment"/>
</dbReference>
<keyword evidence="9" id="KW-1185">Reference proteome</keyword>
<dbReference type="InterPro" id="IPR024951">
    <property type="entry name" value="Sulfurylase_cat_dom"/>
</dbReference>
<evidence type="ECO:0000313" key="9">
    <source>
        <dbReference type="Proteomes" id="UP001321479"/>
    </source>
</evidence>
<dbReference type="InterPro" id="IPR015947">
    <property type="entry name" value="PUA-like_sf"/>
</dbReference>
<dbReference type="SUPFAM" id="SSF52374">
    <property type="entry name" value="Nucleotidylyl transferase"/>
    <property type="match status" value="1"/>
</dbReference>
<dbReference type="RefSeq" id="YP_010841822.1">
    <property type="nucleotide sequence ID" value="NC_079139.1"/>
</dbReference>
<keyword evidence="2" id="KW-0808">Transferase</keyword>
<dbReference type="GeneID" id="80558419"/>
<evidence type="ECO:0000259" key="6">
    <source>
        <dbReference type="Pfam" id="PF01747"/>
    </source>
</evidence>
<evidence type="ECO:0000256" key="3">
    <source>
        <dbReference type="ARBA" id="ARBA00022741"/>
    </source>
</evidence>